<comment type="caution">
    <text evidence="1">The sequence shown here is derived from an EMBL/GenBank/DDBJ whole genome shotgun (WGS) entry which is preliminary data.</text>
</comment>
<dbReference type="Proteomes" id="UP001642409">
    <property type="component" value="Unassembled WGS sequence"/>
</dbReference>
<gene>
    <name evidence="1" type="ORF">HINF_LOCUS18750</name>
    <name evidence="2" type="ORF">HINF_LOCUS33471</name>
</gene>
<proteinExistence type="predicted"/>
<organism evidence="1">
    <name type="scientific">Hexamita inflata</name>
    <dbReference type="NCBI Taxonomy" id="28002"/>
    <lineage>
        <taxon>Eukaryota</taxon>
        <taxon>Metamonada</taxon>
        <taxon>Diplomonadida</taxon>
        <taxon>Hexamitidae</taxon>
        <taxon>Hexamitinae</taxon>
        <taxon>Hexamita</taxon>
    </lineage>
</organism>
<protein>
    <submittedName>
        <fullName evidence="2">Hypothetical_protein</fullName>
    </submittedName>
</protein>
<sequence length="201" mass="22803">MSMEELIQEETEQFKRVALLYRQELRSLLIADESLAVPSEAFLDICLYLQILSPNTANLVFKLQGVPTLAQVEKHKRAMIDGECVQKLAIGYGVPIQEVIDGSISQYIKLFCPNSPRHSLVLTCGQDALYFVPRVERVGPIGSYRYNGVMPAYQGQPEADLKPLVIGYTFILNVLNKNVNKHDYQNVQTLEQYNNDEFSQM</sequence>
<dbReference type="AlphaFoldDB" id="A0AA86TW03"/>
<evidence type="ECO:0000313" key="2">
    <source>
        <dbReference type="EMBL" id="CAL6030594.1"/>
    </source>
</evidence>
<dbReference type="EMBL" id="CATOUU010000471">
    <property type="protein sequence ID" value="CAI9931105.1"/>
    <property type="molecule type" value="Genomic_DNA"/>
</dbReference>
<reference evidence="1" key="1">
    <citation type="submission" date="2023-06" db="EMBL/GenBank/DDBJ databases">
        <authorList>
            <person name="Kurt Z."/>
        </authorList>
    </citation>
    <scope>NUCLEOTIDE SEQUENCE</scope>
</reference>
<name>A0AA86TW03_9EUKA</name>
<dbReference type="EMBL" id="CAXDID020000116">
    <property type="protein sequence ID" value="CAL6030594.1"/>
    <property type="molecule type" value="Genomic_DNA"/>
</dbReference>
<keyword evidence="3" id="KW-1185">Reference proteome</keyword>
<evidence type="ECO:0000313" key="1">
    <source>
        <dbReference type="EMBL" id="CAI9931105.1"/>
    </source>
</evidence>
<reference evidence="2 3" key="2">
    <citation type="submission" date="2024-07" db="EMBL/GenBank/DDBJ databases">
        <authorList>
            <person name="Akdeniz Z."/>
        </authorList>
    </citation>
    <scope>NUCLEOTIDE SEQUENCE [LARGE SCALE GENOMIC DNA]</scope>
</reference>
<accession>A0AA86TW03</accession>
<evidence type="ECO:0000313" key="3">
    <source>
        <dbReference type="Proteomes" id="UP001642409"/>
    </source>
</evidence>